<dbReference type="EMBL" id="FOYS01000006">
    <property type="protein sequence ID" value="SFR66839.1"/>
    <property type="molecule type" value="Genomic_DNA"/>
</dbReference>
<dbReference type="RefSeq" id="WP_089882939.1">
    <property type="nucleotide sequence ID" value="NZ_FOYS01000006.1"/>
</dbReference>
<evidence type="ECO:0000313" key="2">
    <source>
        <dbReference type="EMBL" id="SFR66839.1"/>
    </source>
</evidence>
<dbReference type="InterPro" id="IPR025510">
    <property type="entry name" value="DUF4397"/>
</dbReference>
<feature type="domain" description="DUF4397" evidence="1">
    <location>
        <begin position="303"/>
        <end position="423"/>
    </location>
</feature>
<evidence type="ECO:0000313" key="3">
    <source>
        <dbReference type="Proteomes" id="UP000243250"/>
    </source>
</evidence>
<reference evidence="3" key="1">
    <citation type="submission" date="2016-10" db="EMBL/GenBank/DDBJ databases">
        <authorList>
            <person name="Varghese N."/>
            <person name="Submissions S."/>
        </authorList>
    </citation>
    <scope>NUCLEOTIDE SEQUENCE [LARGE SCALE GENOMIC DNA]</scope>
    <source>
        <strain evidence="3">CGMCC 1.8711</strain>
    </source>
</reference>
<gene>
    <name evidence="2" type="ORF">SAMN04488124_3291</name>
</gene>
<feature type="domain" description="DUF4397" evidence="1">
    <location>
        <begin position="80"/>
        <end position="195"/>
    </location>
</feature>
<protein>
    <recommendedName>
        <fullName evidence="1">DUF4397 domain-containing protein</fullName>
    </recommendedName>
</protein>
<dbReference type="Pfam" id="PF14344">
    <property type="entry name" value="DUF4397"/>
    <property type="match status" value="2"/>
</dbReference>
<dbReference type="Proteomes" id="UP000243250">
    <property type="component" value="Unassembled WGS sequence"/>
</dbReference>
<sequence length="521" mass="54189">MTRVRRSVLALLLVVVVVTAGSVPLGVAATTASPAAATAVDSTARLDGLQTGLAQSDPSGLPTETADPIAQQTPAENVTRVRAIHVAPIVPALDFFVENDVVVADIAYGRASEYVRVEPDRRDYEFEIEVNSSGDEIFETEIELEQNVDYSVVMAARTSSSGAISFQPVLTTDDYARPTAENASVRIVHASPDVSRFAMTVEETDTVLANGLSFRQSGDYVTLPAGATTLELRSSTPSGDVLALFDVPLRGGTAYTVVVTGYVDVEDAPVDVPVELVVVADVGPGSDARIPASEEETPATPPSIRAVHASSFLPATDVRIDDRVVAGGLSFGDVSAYEPVESDTGNYSVDIAVNSTGTSISSGVVPLASGERYTVVMAATVPEPGRIAFAPTLLVDDFETPAADTAAVRVVHASPDTASLDVTAVQTGTALASDLSFRQSGDYVVLPAGVVTLDVRADSTDGTSAAETVHATLEDGSVYTIFVVGFVNPDATGFDAPFEVLLAEDTSERSQSTVPLECGAV</sequence>
<proteinExistence type="predicted"/>
<dbReference type="AlphaFoldDB" id="A0A1I6IJJ0"/>
<dbReference type="STRING" id="555875.SAMN04488124_3291"/>
<organism evidence="2 3">
    <name type="scientific">Halogeometricum limi</name>
    <dbReference type="NCBI Taxonomy" id="555875"/>
    <lineage>
        <taxon>Archaea</taxon>
        <taxon>Methanobacteriati</taxon>
        <taxon>Methanobacteriota</taxon>
        <taxon>Stenosarchaea group</taxon>
        <taxon>Halobacteria</taxon>
        <taxon>Halobacteriales</taxon>
        <taxon>Haloferacaceae</taxon>
        <taxon>Halogeometricum</taxon>
    </lineage>
</organism>
<keyword evidence="3" id="KW-1185">Reference proteome</keyword>
<dbReference type="OrthoDB" id="187327at2157"/>
<evidence type="ECO:0000259" key="1">
    <source>
        <dbReference type="Pfam" id="PF14344"/>
    </source>
</evidence>
<accession>A0A1I6IJJ0</accession>
<name>A0A1I6IJJ0_9EURY</name>